<protein>
    <submittedName>
        <fullName evidence="4">Efflux RND transporter periplasmic adaptor subunit</fullName>
    </submittedName>
</protein>
<dbReference type="PANTHER" id="PTHR30469:SF15">
    <property type="entry name" value="HLYD FAMILY OF SECRETION PROTEINS"/>
    <property type="match status" value="1"/>
</dbReference>
<dbReference type="EMBL" id="JACOFT010000002">
    <property type="protein sequence ID" value="MBC3810869.1"/>
    <property type="molecule type" value="Genomic_DNA"/>
</dbReference>
<feature type="domain" description="Multidrug resistance protein MdtA-like barrel-sandwich hybrid" evidence="2">
    <location>
        <begin position="54"/>
        <end position="188"/>
    </location>
</feature>
<dbReference type="PANTHER" id="PTHR30469">
    <property type="entry name" value="MULTIDRUG RESISTANCE PROTEIN MDTA"/>
    <property type="match status" value="1"/>
</dbReference>
<organism evidence="4 5">
    <name type="scientific">Undibacterium aquatile</name>
    <dbReference type="NCBI Taxonomy" id="1537398"/>
    <lineage>
        <taxon>Bacteria</taxon>
        <taxon>Pseudomonadati</taxon>
        <taxon>Pseudomonadota</taxon>
        <taxon>Betaproteobacteria</taxon>
        <taxon>Burkholderiales</taxon>
        <taxon>Oxalobacteraceae</taxon>
        <taxon>Undibacterium</taxon>
    </lineage>
</organism>
<dbReference type="InterPro" id="IPR006143">
    <property type="entry name" value="RND_pump_MFP"/>
</dbReference>
<evidence type="ECO:0000313" key="5">
    <source>
        <dbReference type="Proteomes" id="UP000637632"/>
    </source>
</evidence>
<reference evidence="4 5" key="1">
    <citation type="submission" date="2020-08" db="EMBL/GenBank/DDBJ databases">
        <title>Novel species isolated from subtropical streams in China.</title>
        <authorList>
            <person name="Lu H."/>
        </authorList>
    </citation>
    <scope>NUCLEOTIDE SEQUENCE [LARGE SCALE GENOMIC DNA]</scope>
    <source>
        <strain evidence="4 5">CCTCC AB 2015119</strain>
    </source>
</reference>
<evidence type="ECO:0000259" key="2">
    <source>
        <dbReference type="Pfam" id="PF25917"/>
    </source>
</evidence>
<dbReference type="InterPro" id="IPR058792">
    <property type="entry name" value="Beta-barrel_RND_2"/>
</dbReference>
<proteinExistence type="inferred from homology"/>
<dbReference type="Pfam" id="PF25954">
    <property type="entry name" value="Beta-barrel_RND_2"/>
    <property type="match status" value="1"/>
</dbReference>
<dbReference type="Gene3D" id="2.40.420.20">
    <property type="match status" value="1"/>
</dbReference>
<name>A0ABR6XEY3_9BURK</name>
<dbReference type="SUPFAM" id="SSF111369">
    <property type="entry name" value="HlyD-like secretion proteins"/>
    <property type="match status" value="1"/>
</dbReference>
<gene>
    <name evidence="4" type="ORF">H8K26_05390</name>
</gene>
<dbReference type="Gene3D" id="2.40.30.170">
    <property type="match status" value="1"/>
</dbReference>
<evidence type="ECO:0000256" key="1">
    <source>
        <dbReference type="ARBA" id="ARBA00009477"/>
    </source>
</evidence>
<dbReference type="RefSeq" id="WP_190477913.1">
    <property type="nucleotide sequence ID" value="NZ_JACOFT010000002.1"/>
</dbReference>
<dbReference type="Pfam" id="PF25917">
    <property type="entry name" value="BSH_RND"/>
    <property type="match status" value="1"/>
</dbReference>
<dbReference type="Gene3D" id="1.10.287.470">
    <property type="entry name" value="Helix hairpin bin"/>
    <property type="match status" value="1"/>
</dbReference>
<dbReference type="Gene3D" id="2.40.50.100">
    <property type="match status" value="1"/>
</dbReference>
<evidence type="ECO:0000259" key="3">
    <source>
        <dbReference type="Pfam" id="PF25954"/>
    </source>
</evidence>
<comment type="similarity">
    <text evidence="1">Belongs to the membrane fusion protein (MFP) (TC 8.A.1) family.</text>
</comment>
<dbReference type="NCBIfam" id="TIGR01730">
    <property type="entry name" value="RND_mfp"/>
    <property type="match status" value="1"/>
</dbReference>
<comment type="caution">
    <text evidence="4">The sequence shown here is derived from an EMBL/GenBank/DDBJ whole genome shotgun (WGS) entry which is preliminary data.</text>
</comment>
<feature type="domain" description="CusB-like beta-barrel" evidence="3">
    <location>
        <begin position="201"/>
        <end position="277"/>
    </location>
</feature>
<keyword evidence="5" id="KW-1185">Reference proteome</keyword>
<sequence>MTGKSWIYASLLLALTGMTASVLVVAGNLTAVPVRSTNDAVSFVADGVVEAVRQTGIAAQISGAIIDLPVKAGDTVKAGQVLVRMDARAANQEAKASRAQVDAVRASLVVAQKDYERQKQLFAKNYISQAQLDRAESQFQTASAQANAQIAQAGALQTQSGFYVLAAPYAGVVSDVPVMLGDMAMPGRLLMTVFDPVAMRVTATVPQERVAEIAAEQKIIVEIPGMPASQRLIPANKVTVLPMVDAATHTVQVRLELPQKISGLSPGMFARVSLKSKPVNSDANRLYVPLKSLFRRAELSAVYVVNAQGKPILRQVKLGPVTGTEQEILSGVSAGEQVAADPLAAARIATSR</sequence>
<dbReference type="Proteomes" id="UP000637632">
    <property type="component" value="Unassembled WGS sequence"/>
</dbReference>
<dbReference type="InterPro" id="IPR058625">
    <property type="entry name" value="MdtA-like_BSH"/>
</dbReference>
<evidence type="ECO:0000313" key="4">
    <source>
        <dbReference type="EMBL" id="MBC3810869.1"/>
    </source>
</evidence>
<accession>A0ABR6XEY3</accession>